<sequence length="387" mass="43536">MTATNIPRRQAIPVLYTRGTHYDVGFDMGRTFASLIKSFLQLSIPLNNEYLPLYNTEKGKNAYNETLETVKNSFPQYIRELEGVAEGAQVEFHKLFLLHMDDILPQSLKYLNSTPKKQAIGCSSIILNGPKDRILAHTEDALTATLNHYYFVVAHIINDTPQGKYNVKEERFMSLCYAGHLPGYTMSYNHHGLVFSINTLSAEVLRSGKTPRHFITRALLGAENFEQALKVLKDEGVGAGDGCSINLTFLNDSSATCYNIEMAPTLGTEKESRLDIKKIAPSNFNCHANKYERIKIEQANQIMLDSSISRMKTFMAYNPPKTKKDVITMLGDTSGGTHCVFRENLCMDEEVKTIAVGVFDLNEKTFALYSDNPRHHEPHVTLPLILK</sequence>
<evidence type="ECO:0000259" key="1">
    <source>
        <dbReference type="Pfam" id="PF03417"/>
    </source>
</evidence>
<dbReference type="PANTHER" id="PTHR34180:SF1">
    <property type="entry name" value="BETA-ALANYL-DOPAMINE_CARCININE HYDROLASE"/>
    <property type="match status" value="1"/>
</dbReference>
<evidence type="ECO:0000313" key="2">
    <source>
        <dbReference type="Proteomes" id="UP000092443"/>
    </source>
</evidence>
<dbReference type="Gene3D" id="3.60.60.10">
    <property type="entry name" value="Penicillin V Acylase, Chain A"/>
    <property type="match status" value="1"/>
</dbReference>
<dbReference type="InterPro" id="IPR005079">
    <property type="entry name" value="Peptidase_C45_hydrolase"/>
</dbReference>
<dbReference type="KEGG" id="gfs:119633280"/>
<organism evidence="2 3">
    <name type="scientific">Glossina fuscipes</name>
    <dbReference type="NCBI Taxonomy" id="7396"/>
    <lineage>
        <taxon>Eukaryota</taxon>
        <taxon>Metazoa</taxon>
        <taxon>Ecdysozoa</taxon>
        <taxon>Arthropoda</taxon>
        <taxon>Hexapoda</taxon>
        <taxon>Insecta</taxon>
        <taxon>Pterygota</taxon>
        <taxon>Neoptera</taxon>
        <taxon>Endopterygota</taxon>
        <taxon>Diptera</taxon>
        <taxon>Brachycera</taxon>
        <taxon>Muscomorpha</taxon>
        <taxon>Hippoboscoidea</taxon>
        <taxon>Glossinidae</taxon>
        <taxon>Glossina</taxon>
    </lineage>
</organism>
<dbReference type="RefSeq" id="XP_037882680.1">
    <property type="nucleotide sequence ID" value="XM_038026752.1"/>
</dbReference>
<dbReference type="InterPro" id="IPR047794">
    <property type="entry name" value="C45_proenzyme-like"/>
</dbReference>
<gene>
    <name evidence="3" type="primary">LOC119633280</name>
</gene>
<reference evidence="3" key="1">
    <citation type="submission" date="2025-08" db="UniProtKB">
        <authorList>
            <consortium name="RefSeq"/>
        </authorList>
    </citation>
    <scope>IDENTIFICATION</scope>
    <source>
        <tissue evidence="3">Whole body pupa</tissue>
    </source>
</reference>
<accession>A0A8U0WC53</accession>
<protein>
    <submittedName>
        <fullName evidence="3">Uncharacterized protein LOC119633280</fullName>
    </submittedName>
</protein>
<evidence type="ECO:0000313" key="3">
    <source>
        <dbReference type="RefSeq" id="XP_037882680.1"/>
    </source>
</evidence>
<dbReference type="AlphaFoldDB" id="A0A8U0WC53"/>
<name>A0A8U0WC53_9MUSC</name>
<proteinExistence type="predicted"/>
<dbReference type="Pfam" id="PF03417">
    <property type="entry name" value="AAT"/>
    <property type="match status" value="1"/>
</dbReference>
<dbReference type="GeneID" id="119633280"/>
<feature type="domain" description="Peptidase C45 hydrolase" evidence="1">
    <location>
        <begin position="128"/>
        <end position="374"/>
    </location>
</feature>
<dbReference type="NCBIfam" id="NF040521">
    <property type="entry name" value="C45_proenzyme"/>
    <property type="match status" value="1"/>
</dbReference>
<dbReference type="Gene3D" id="1.10.10.2120">
    <property type="match status" value="1"/>
</dbReference>
<dbReference type="Proteomes" id="UP000092443">
    <property type="component" value="Unplaced"/>
</dbReference>
<dbReference type="PANTHER" id="PTHR34180">
    <property type="entry name" value="PEPTIDASE C45"/>
    <property type="match status" value="1"/>
</dbReference>
<dbReference type="InterPro" id="IPR047801">
    <property type="entry name" value="Peptidase_C45"/>
</dbReference>
<keyword evidence="2" id="KW-1185">Reference proteome</keyword>